<reference evidence="5 6" key="2">
    <citation type="submission" date="2020-02" db="EMBL/GenBank/DDBJ databases">
        <title>Erythrobacter dongmakensis sp. nov., isolated from a tidal mudflat.</title>
        <authorList>
            <person name="Kim I.S."/>
        </authorList>
    </citation>
    <scope>NUCLEOTIDE SEQUENCE [LARGE SCALE GENOMIC DNA]</scope>
    <source>
        <strain evidence="5 6">GH3-10</strain>
    </source>
</reference>
<organism evidence="5 6">
    <name type="scientific">Aurantiacibacter rhizosphaerae</name>
    <dbReference type="NCBI Taxonomy" id="2691582"/>
    <lineage>
        <taxon>Bacteria</taxon>
        <taxon>Pseudomonadati</taxon>
        <taxon>Pseudomonadota</taxon>
        <taxon>Alphaproteobacteria</taxon>
        <taxon>Sphingomonadales</taxon>
        <taxon>Erythrobacteraceae</taxon>
        <taxon>Aurantiacibacter</taxon>
    </lineage>
</organism>
<dbReference type="GO" id="GO:0003700">
    <property type="term" value="F:DNA-binding transcription factor activity"/>
    <property type="evidence" value="ECO:0007669"/>
    <property type="project" value="InterPro"/>
</dbReference>
<reference evidence="5 6" key="1">
    <citation type="submission" date="2019-12" db="EMBL/GenBank/DDBJ databases">
        <authorList>
            <person name="Lee S.D."/>
        </authorList>
    </citation>
    <scope>NUCLEOTIDE SEQUENCE [LARGE SCALE GENOMIC DNA]</scope>
    <source>
        <strain evidence="5 6">GH3-10</strain>
    </source>
</reference>
<keyword evidence="1" id="KW-0805">Transcription regulation</keyword>
<dbReference type="GO" id="GO:0003677">
    <property type="term" value="F:DNA binding"/>
    <property type="evidence" value="ECO:0007669"/>
    <property type="project" value="UniProtKB-KW"/>
</dbReference>
<dbReference type="Pfam" id="PF12802">
    <property type="entry name" value="MarR_2"/>
    <property type="match status" value="1"/>
</dbReference>
<comment type="caution">
    <text evidence="5">The sequence shown here is derived from an EMBL/GenBank/DDBJ whole genome shotgun (WGS) entry which is preliminary data.</text>
</comment>
<dbReference type="InterPro" id="IPR036390">
    <property type="entry name" value="WH_DNA-bd_sf"/>
</dbReference>
<evidence type="ECO:0000256" key="1">
    <source>
        <dbReference type="ARBA" id="ARBA00023015"/>
    </source>
</evidence>
<dbReference type="SUPFAM" id="SSF46785">
    <property type="entry name" value="Winged helix' DNA-binding domain"/>
    <property type="match status" value="1"/>
</dbReference>
<dbReference type="PROSITE" id="PS50995">
    <property type="entry name" value="HTH_MARR_2"/>
    <property type="match status" value="1"/>
</dbReference>
<gene>
    <name evidence="5" type="ORF">GRF63_03040</name>
</gene>
<dbReference type="SMART" id="SM00347">
    <property type="entry name" value="HTH_MARR"/>
    <property type="match status" value="1"/>
</dbReference>
<keyword evidence="3" id="KW-0804">Transcription</keyword>
<dbReference type="InterPro" id="IPR000835">
    <property type="entry name" value="HTH_MarR-typ"/>
</dbReference>
<evidence type="ECO:0000256" key="3">
    <source>
        <dbReference type="ARBA" id="ARBA00023163"/>
    </source>
</evidence>
<dbReference type="PRINTS" id="PR00598">
    <property type="entry name" value="HTHMARR"/>
</dbReference>
<dbReference type="InterPro" id="IPR039422">
    <property type="entry name" value="MarR/SlyA-like"/>
</dbReference>
<dbReference type="InterPro" id="IPR023187">
    <property type="entry name" value="Tscrpt_reg_MarR-type_CS"/>
</dbReference>
<dbReference type="PANTHER" id="PTHR33164:SF57">
    <property type="entry name" value="MARR-FAMILY TRANSCRIPTIONAL REGULATOR"/>
    <property type="match status" value="1"/>
</dbReference>
<proteinExistence type="predicted"/>
<dbReference type="PANTHER" id="PTHR33164">
    <property type="entry name" value="TRANSCRIPTIONAL REGULATOR, MARR FAMILY"/>
    <property type="match status" value="1"/>
</dbReference>
<name>A0A844XAR2_9SPHN</name>
<keyword evidence="2" id="KW-0238">DNA-binding</keyword>
<dbReference type="RefSeq" id="WP_160484502.1">
    <property type="nucleotide sequence ID" value="NZ_WUBR01000001.1"/>
</dbReference>
<dbReference type="Gene3D" id="1.10.10.10">
    <property type="entry name" value="Winged helix-like DNA-binding domain superfamily/Winged helix DNA-binding domain"/>
    <property type="match status" value="1"/>
</dbReference>
<dbReference type="InterPro" id="IPR036388">
    <property type="entry name" value="WH-like_DNA-bd_sf"/>
</dbReference>
<accession>A0A844XAR2</accession>
<evidence type="ECO:0000259" key="4">
    <source>
        <dbReference type="PROSITE" id="PS50995"/>
    </source>
</evidence>
<sequence>MPATRSQDDDRIVEARIWKTAMDFHSAVFNRLNRVLLEEHGITLAKFDALAQLCQAPEGLTQGALSRKLKVTGGNVTGLTSRLAADGLITREMSPSDRRAFVVQVTPEGAQLYRAAQRRHDAFLHSLFDGIGDADLQQALQSLQILGQRADLNGRKEEP</sequence>
<dbReference type="Proteomes" id="UP000461409">
    <property type="component" value="Unassembled WGS sequence"/>
</dbReference>
<dbReference type="AlphaFoldDB" id="A0A844XAR2"/>
<dbReference type="EMBL" id="WUBR01000001">
    <property type="protein sequence ID" value="MWV26873.1"/>
    <property type="molecule type" value="Genomic_DNA"/>
</dbReference>
<keyword evidence="6" id="KW-1185">Reference proteome</keyword>
<feature type="domain" description="HTH marR-type" evidence="4">
    <location>
        <begin position="1"/>
        <end position="148"/>
    </location>
</feature>
<dbReference type="PROSITE" id="PS01117">
    <property type="entry name" value="HTH_MARR_1"/>
    <property type="match status" value="1"/>
</dbReference>
<dbReference type="GO" id="GO:0006950">
    <property type="term" value="P:response to stress"/>
    <property type="evidence" value="ECO:0007669"/>
    <property type="project" value="TreeGrafter"/>
</dbReference>
<protein>
    <submittedName>
        <fullName evidence="5">MarR family transcriptional regulator</fullName>
    </submittedName>
</protein>
<evidence type="ECO:0000313" key="5">
    <source>
        <dbReference type="EMBL" id="MWV26873.1"/>
    </source>
</evidence>
<evidence type="ECO:0000256" key="2">
    <source>
        <dbReference type="ARBA" id="ARBA00023125"/>
    </source>
</evidence>
<evidence type="ECO:0000313" key="6">
    <source>
        <dbReference type="Proteomes" id="UP000461409"/>
    </source>
</evidence>